<proteinExistence type="predicted"/>
<keyword evidence="2" id="KW-1185">Reference proteome</keyword>
<organism evidence="1 2">
    <name type="scientific">Ceratopteris richardii</name>
    <name type="common">Triangle waterfern</name>
    <dbReference type="NCBI Taxonomy" id="49495"/>
    <lineage>
        <taxon>Eukaryota</taxon>
        <taxon>Viridiplantae</taxon>
        <taxon>Streptophyta</taxon>
        <taxon>Embryophyta</taxon>
        <taxon>Tracheophyta</taxon>
        <taxon>Polypodiopsida</taxon>
        <taxon>Polypodiidae</taxon>
        <taxon>Polypodiales</taxon>
        <taxon>Pteridineae</taxon>
        <taxon>Pteridaceae</taxon>
        <taxon>Parkerioideae</taxon>
        <taxon>Ceratopteris</taxon>
    </lineage>
</organism>
<reference evidence="1" key="1">
    <citation type="submission" date="2021-08" db="EMBL/GenBank/DDBJ databases">
        <title>WGS assembly of Ceratopteris richardii.</title>
        <authorList>
            <person name="Marchant D.B."/>
            <person name="Chen G."/>
            <person name="Jenkins J."/>
            <person name="Shu S."/>
            <person name="Leebens-Mack J."/>
            <person name="Grimwood J."/>
            <person name="Schmutz J."/>
            <person name="Soltis P."/>
            <person name="Soltis D."/>
            <person name="Chen Z.-H."/>
        </authorList>
    </citation>
    <scope>NUCLEOTIDE SEQUENCE</scope>
    <source>
        <strain evidence="1">Whitten #5841</strain>
        <tissue evidence="1">Leaf</tissue>
    </source>
</reference>
<evidence type="ECO:0000313" key="2">
    <source>
        <dbReference type="Proteomes" id="UP000825935"/>
    </source>
</evidence>
<dbReference type="AlphaFoldDB" id="A0A8T2RUI4"/>
<comment type="caution">
    <text evidence="1">The sequence shown here is derived from an EMBL/GenBank/DDBJ whole genome shotgun (WGS) entry which is preliminary data.</text>
</comment>
<dbReference type="Proteomes" id="UP000825935">
    <property type="component" value="Chromosome 24"/>
</dbReference>
<accession>A0A8T2RUI4</accession>
<sequence>MAMTTKDLNETLLQLPKADLLKTVISLVNCYSLEFYQDYSLKWAGKEQQISVALKDPHDVLAIGKELPEFKNNWYFSPESITRRLRELIAAGELQLLRTRLCIDVHSLLSLESYCLARSKKVMTMSVALGLVDVIQFQVWGESECFGCQVMERVPFELFITHFSEVLKTNVHGASIQFSDLDMPKTEEEKKRIAKWSYNVDYDDNDSSL</sequence>
<protein>
    <submittedName>
        <fullName evidence="1">Uncharacterized protein</fullName>
    </submittedName>
</protein>
<evidence type="ECO:0000313" key="1">
    <source>
        <dbReference type="EMBL" id="KAH7300189.1"/>
    </source>
</evidence>
<dbReference type="EMBL" id="CM035429">
    <property type="protein sequence ID" value="KAH7300189.1"/>
    <property type="molecule type" value="Genomic_DNA"/>
</dbReference>
<gene>
    <name evidence="1" type="ORF">KP509_24G049200</name>
</gene>
<name>A0A8T2RUI4_CERRI</name>